<gene>
    <name evidence="5" type="ORF">U9M73_22025</name>
</gene>
<keyword evidence="6" id="KW-1185">Reference proteome</keyword>
<comment type="caution">
    <text evidence="5">The sequence shown here is derived from an EMBL/GenBank/DDBJ whole genome shotgun (WGS) entry which is preliminary data.</text>
</comment>
<dbReference type="Gene3D" id="3.30.470.20">
    <property type="entry name" value="ATP-grasp fold, B domain"/>
    <property type="match status" value="2"/>
</dbReference>
<keyword evidence="3" id="KW-0547">Nucleotide-binding</keyword>
<name>A0ABU5PRR2_9BACL</name>
<dbReference type="PROSITE" id="PS50975">
    <property type="entry name" value="ATP_GRASP"/>
    <property type="match status" value="1"/>
</dbReference>
<evidence type="ECO:0000313" key="6">
    <source>
        <dbReference type="Proteomes" id="UP001292216"/>
    </source>
</evidence>
<keyword evidence="2" id="KW-0436">Ligase</keyword>
<evidence type="ECO:0000256" key="3">
    <source>
        <dbReference type="PROSITE-ProRule" id="PRU00409"/>
    </source>
</evidence>
<dbReference type="Proteomes" id="UP001292216">
    <property type="component" value="Unassembled WGS sequence"/>
</dbReference>
<feature type="domain" description="ATP-grasp" evidence="4">
    <location>
        <begin position="71"/>
        <end position="330"/>
    </location>
</feature>
<accession>A0ABU5PRR2</accession>
<evidence type="ECO:0000313" key="5">
    <source>
        <dbReference type="EMBL" id="MEA3572610.1"/>
    </source>
</evidence>
<reference evidence="5 6" key="1">
    <citation type="submission" date="2023-12" db="EMBL/GenBank/DDBJ databases">
        <title>Whole genome sequencing of Paenibacillus phoenicis isolated from the Phoenix Mars Lander spacecraft assembly facility.</title>
        <authorList>
            <person name="Garcia A."/>
            <person name="Venkateswaran K."/>
        </authorList>
    </citation>
    <scope>NUCLEOTIDE SEQUENCE [LARGE SCALE GENOMIC DNA]</scope>
    <source>
        <strain evidence="5 6">3PO2SA</strain>
    </source>
</reference>
<organism evidence="5 6">
    <name type="scientific">Paenibacillus phoenicis</name>
    <dbReference type="NCBI Taxonomy" id="554117"/>
    <lineage>
        <taxon>Bacteria</taxon>
        <taxon>Bacillati</taxon>
        <taxon>Bacillota</taxon>
        <taxon>Bacilli</taxon>
        <taxon>Bacillales</taxon>
        <taxon>Paenibacillaceae</taxon>
        <taxon>Paenibacillus</taxon>
    </lineage>
</organism>
<dbReference type="SUPFAM" id="SSF56059">
    <property type="entry name" value="Glutathione synthetase ATP-binding domain-like"/>
    <property type="match status" value="1"/>
</dbReference>
<evidence type="ECO:0000259" key="4">
    <source>
        <dbReference type="PROSITE" id="PS50975"/>
    </source>
</evidence>
<evidence type="ECO:0000256" key="2">
    <source>
        <dbReference type="ARBA" id="ARBA00022598"/>
    </source>
</evidence>
<protein>
    <recommendedName>
        <fullName evidence="4">ATP-grasp domain-containing protein</fullName>
    </recommendedName>
</protein>
<dbReference type="InterPro" id="IPR011095">
    <property type="entry name" value="Dala_Dala_lig_C"/>
</dbReference>
<dbReference type="PANTHER" id="PTHR23132:SF23">
    <property type="entry name" value="D-ALANINE--D-ALANINE LIGASE B"/>
    <property type="match status" value="1"/>
</dbReference>
<dbReference type="PANTHER" id="PTHR23132">
    <property type="entry name" value="D-ALANINE--D-ALANINE LIGASE"/>
    <property type="match status" value="1"/>
</dbReference>
<dbReference type="Pfam" id="PF07478">
    <property type="entry name" value="Dala_Dala_lig_C"/>
    <property type="match status" value="1"/>
</dbReference>
<sequence>MTYPTGSRNALNRLLINKAREMGIGCRLLLAGCEDFLELSYQGRSIVINKTRSHRLSLIAGLLAKNKEATNLLLSQRGLPVPPYMVVSETGAEAVRFLQTHLSVAVKPLDASGSAGVTLDVRTVPQLETAIQRAGSYGGKVMLQRFVPGADYRVLVINYRIAAVTEYRPAFVTGDGASSLRELIRRLNETRIRQSEIGEIEAFAEIKTDSKRLLAALDQQGVALDDIVPAGCLVKLQDIRNAPAGEISEIYADRTDLICPANAAMAVEAAKALQIDVAGIDIRCPDIAVPVTEASGGILEVNALPDMIHHVVPYEGVSRDVIRIYLEYLFEEALTWNR</sequence>
<proteinExistence type="inferred from homology"/>
<dbReference type="InterPro" id="IPR011761">
    <property type="entry name" value="ATP-grasp"/>
</dbReference>
<dbReference type="RefSeq" id="WP_323079300.1">
    <property type="nucleotide sequence ID" value="NZ_CBCSKM010000030.1"/>
</dbReference>
<comment type="similarity">
    <text evidence="1">Belongs to the D-alanine--D-alanine ligase family.</text>
</comment>
<keyword evidence="3" id="KW-0067">ATP-binding</keyword>
<evidence type="ECO:0000256" key="1">
    <source>
        <dbReference type="ARBA" id="ARBA00010871"/>
    </source>
</evidence>
<dbReference type="EMBL" id="JAYERP010000003">
    <property type="protein sequence ID" value="MEA3572610.1"/>
    <property type="molecule type" value="Genomic_DNA"/>
</dbReference>